<name>A0A4Q2SVQ8_9HYPH</name>
<evidence type="ECO:0000313" key="3">
    <source>
        <dbReference type="Proteomes" id="UP000291088"/>
    </source>
</evidence>
<dbReference type="OrthoDB" id="3078754at2"/>
<dbReference type="GO" id="GO:0016998">
    <property type="term" value="P:cell wall macromolecule catabolic process"/>
    <property type="evidence" value="ECO:0007669"/>
    <property type="project" value="InterPro"/>
</dbReference>
<dbReference type="GO" id="GO:0006032">
    <property type="term" value="P:chitin catabolic process"/>
    <property type="evidence" value="ECO:0007669"/>
    <property type="project" value="InterPro"/>
</dbReference>
<sequence length="265" mass="28739">MDRAIFFAALRRRGSGVFGTSISQQQVNGITGILDAFATHGDGRDKTLAYALATAYHETGRRMVPVREGFAKDDATARRIVAKRAYGKPAGKYRHVYYGRGQVQITWLDNYDESSADAGYDLVAYPDKMLDPVISSRILVKGLCDGRWNNSKCHKGRGIAFYLPDNGPDDLKNARRTVNITDKWQEIAGYYKAFLAAIREAGGVSSPAVPFPKPAMPKPVAPAPLPVPAPPAPTTPAVIDRQAGKADWITALVNAIAALLKGPKK</sequence>
<dbReference type="SUPFAM" id="SSF53955">
    <property type="entry name" value="Lysozyme-like"/>
    <property type="match status" value="1"/>
</dbReference>
<protein>
    <recommendedName>
        <fullName evidence="1">Glycoside hydrolase family 19 catalytic domain-containing protein</fullName>
    </recommendedName>
</protein>
<accession>A0A4Q2SVQ8</accession>
<evidence type="ECO:0000259" key="1">
    <source>
        <dbReference type="Pfam" id="PF00182"/>
    </source>
</evidence>
<dbReference type="GO" id="GO:0004568">
    <property type="term" value="F:chitinase activity"/>
    <property type="evidence" value="ECO:0007669"/>
    <property type="project" value="InterPro"/>
</dbReference>
<dbReference type="AlphaFoldDB" id="A0A4Q2SVQ8"/>
<dbReference type="InterPro" id="IPR023346">
    <property type="entry name" value="Lysozyme-like_dom_sf"/>
</dbReference>
<dbReference type="EMBL" id="SDVB01000253">
    <property type="protein sequence ID" value="RYC10186.1"/>
    <property type="molecule type" value="Genomic_DNA"/>
</dbReference>
<feature type="domain" description="Glycoside hydrolase family 19 catalytic" evidence="1">
    <location>
        <begin position="34"/>
        <end position="138"/>
    </location>
</feature>
<dbReference type="Gene3D" id="1.10.530.10">
    <property type="match status" value="1"/>
</dbReference>
<dbReference type="RefSeq" id="WP_129333579.1">
    <property type="nucleotide sequence ID" value="NZ_SDVB01000253.1"/>
</dbReference>
<organism evidence="2 3">
    <name type="scientific">Ciceribacter ferrooxidans</name>
    <dbReference type="NCBI Taxonomy" id="2509717"/>
    <lineage>
        <taxon>Bacteria</taxon>
        <taxon>Pseudomonadati</taxon>
        <taxon>Pseudomonadota</taxon>
        <taxon>Alphaproteobacteria</taxon>
        <taxon>Hyphomicrobiales</taxon>
        <taxon>Rhizobiaceae</taxon>
        <taxon>Ciceribacter</taxon>
    </lineage>
</organism>
<evidence type="ECO:0000313" key="2">
    <source>
        <dbReference type="EMBL" id="RYC10186.1"/>
    </source>
</evidence>
<keyword evidence="3" id="KW-1185">Reference proteome</keyword>
<dbReference type="Proteomes" id="UP000291088">
    <property type="component" value="Unassembled WGS sequence"/>
</dbReference>
<proteinExistence type="predicted"/>
<dbReference type="Pfam" id="PF00182">
    <property type="entry name" value="Glyco_hydro_19"/>
    <property type="match status" value="1"/>
</dbReference>
<gene>
    <name evidence="2" type="ORF">EUU22_19160</name>
</gene>
<reference evidence="2 3" key="1">
    <citation type="submission" date="2019-01" db="EMBL/GenBank/DDBJ databases">
        <authorList>
            <person name="Deng T."/>
        </authorList>
    </citation>
    <scope>NUCLEOTIDE SEQUENCE [LARGE SCALE GENOMIC DNA]</scope>
    <source>
        <strain evidence="2 3">F8825</strain>
    </source>
</reference>
<dbReference type="InterPro" id="IPR000726">
    <property type="entry name" value="Glyco_hydro_19_cat"/>
</dbReference>
<comment type="caution">
    <text evidence="2">The sequence shown here is derived from an EMBL/GenBank/DDBJ whole genome shotgun (WGS) entry which is preliminary data.</text>
</comment>